<name>T1CE38_9ZZZZ</name>
<dbReference type="PROSITE" id="PS51272">
    <property type="entry name" value="SLH"/>
    <property type="match status" value="2"/>
</dbReference>
<dbReference type="PANTHER" id="PTHR43308">
    <property type="entry name" value="OUTER MEMBRANE PROTEIN ALPHA-RELATED"/>
    <property type="match status" value="1"/>
</dbReference>
<comment type="caution">
    <text evidence="2">The sequence shown here is derived from an EMBL/GenBank/DDBJ whole genome shotgun (WGS) entry which is preliminary data.</text>
</comment>
<gene>
    <name evidence="2" type="ORF">B1A_01538</name>
</gene>
<dbReference type="EMBL" id="AUZX01001166">
    <property type="protein sequence ID" value="EQD79798.1"/>
    <property type="molecule type" value="Genomic_DNA"/>
</dbReference>
<feature type="non-terminal residue" evidence="2">
    <location>
        <position position="1"/>
    </location>
</feature>
<reference evidence="2" key="1">
    <citation type="submission" date="2013-08" db="EMBL/GenBank/DDBJ databases">
        <authorList>
            <person name="Mendez C."/>
            <person name="Richter M."/>
            <person name="Ferrer M."/>
            <person name="Sanchez J."/>
        </authorList>
    </citation>
    <scope>NUCLEOTIDE SEQUENCE</scope>
</reference>
<feature type="domain" description="SLH" evidence="1">
    <location>
        <begin position="10"/>
        <end position="73"/>
    </location>
</feature>
<feature type="non-terminal residue" evidence="2">
    <location>
        <position position="151"/>
    </location>
</feature>
<evidence type="ECO:0000259" key="1">
    <source>
        <dbReference type="PROSITE" id="PS51272"/>
    </source>
</evidence>
<feature type="domain" description="SLH" evidence="1">
    <location>
        <begin position="74"/>
        <end position="133"/>
    </location>
</feature>
<sequence>YVMLSMVLSALLKFPDVPSDYWAYPAITVMASAGVLHGYRDGRFMPTQALSREQAAAILARVEGLSPVSLPAVADAGQVSPSLSGDVGAAYAAGFIRGTAQGLLNPLGVVTRAEAAAMVARAFQLTVPSSRSSAGFRDEARIPSYALADVV</sequence>
<dbReference type="AlphaFoldDB" id="T1CE38"/>
<dbReference type="Pfam" id="PF00395">
    <property type="entry name" value="SLH"/>
    <property type="match status" value="2"/>
</dbReference>
<dbReference type="PANTHER" id="PTHR43308:SF1">
    <property type="entry name" value="OUTER MEMBRANE PROTEIN ALPHA"/>
    <property type="match status" value="1"/>
</dbReference>
<organism evidence="2">
    <name type="scientific">mine drainage metagenome</name>
    <dbReference type="NCBI Taxonomy" id="410659"/>
    <lineage>
        <taxon>unclassified sequences</taxon>
        <taxon>metagenomes</taxon>
        <taxon>ecological metagenomes</taxon>
    </lineage>
</organism>
<proteinExistence type="predicted"/>
<evidence type="ECO:0000313" key="2">
    <source>
        <dbReference type="EMBL" id="EQD79798.1"/>
    </source>
</evidence>
<protein>
    <submittedName>
        <fullName evidence="2">S-layer domain-containing protein</fullName>
    </submittedName>
</protein>
<dbReference type="InterPro" id="IPR051465">
    <property type="entry name" value="Cell_Envelope_Struct_Comp"/>
</dbReference>
<reference evidence="2" key="2">
    <citation type="journal article" date="2014" name="ISME J.">
        <title>Microbial stratification in low pH oxic and suboxic macroscopic growths along an acid mine drainage.</title>
        <authorList>
            <person name="Mendez-Garcia C."/>
            <person name="Mesa V."/>
            <person name="Sprenger R.R."/>
            <person name="Richter M."/>
            <person name="Diez M.S."/>
            <person name="Solano J."/>
            <person name="Bargiela R."/>
            <person name="Golyshina O.V."/>
            <person name="Manteca A."/>
            <person name="Ramos J.L."/>
            <person name="Gallego J.R."/>
            <person name="Llorente I."/>
            <person name="Martins Dos Santos V.A."/>
            <person name="Jensen O.N."/>
            <person name="Pelaez A.I."/>
            <person name="Sanchez J."/>
            <person name="Ferrer M."/>
        </authorList>
    </citation>
    <scope>NUCLEOTIDE SEQUENCE</scope>
</reference>
<accession>T1CE38</accession>
<dbReference type="InterPro" id="IPR001119">
    <property type="entry name" value="SLH_dom"/>
</dbReference>